<dbReference type="GO" id="GO:0042910">
    <property type="term" value="F:xenobiotic transmembrane transporter activity"/>
    <property type="evidence" value="ECO:0007669"/>
    <property type="project" value="InterPro"/>
</dbReference>
<dbReference type="InterPro" id="IPR001958">
    <property type="entry name" value="Tet-R_TetA/multi-R_MdtG-like"/>
</dbReference>
<comment type="similarity">
    <text evidence="2 8">Belongs to the major facilitator superfamily. Bcr/CmlA family.</text>
</comment>
<dbReference type="CDD" id="cd17320">
    <property type="entry name" value="MFS_MdfA_MDR_like"/>
    <property type="match status" value="1"/>
</dbReference>
<dbReference type="NCBIfam" id="TIGR00710">
    <property type="entry name" value="efflux_Bcr_CflA"/>
    <property type="match status" value="1"/>
</dbReference>
<feature type="transmembrane region" description="Helical" evidence="8">
    <location>
        <begin position="165"/>
        <end position="185"/>
    </location>
</feature>
<evidence type="ECO:0000256" key="3">
    <source>
        <dbReference type="ARBA" id="ARBA00022448"/>
    </source>
</evidence>
<dbReference type="PANTHER" id="PTHR23502:SF75">
    <property type="entry name" value="MULTIDRUG RESISTANCE PROTEIN D"/>
    <property type="match status" value="1"/>
</dbReference>
<keyword evidence="4" id="KW-1003">Cell membrane</keyword>
<evidence type="ECO:0000256" key="6">
    <source>
        <dbReference type="ARBA" id="ARBA00022989"/>
    </source>
</evidence>
<dbReference type="InterPro" id="IPR036259">
    <property type="entry name" value="MFS_trans_sf"/>
</dbReference>
<protein>
    <recommendedName>
        <fullName evidence="8">Bcr/CflA family efflux transporter</fullName>
    </recommendedName>
</protein>
<sequence>MSDSKRYENFLVFLAPLINSVGGIAIDLYAPSIPAIGRELNVAPSMMQNTITITLVFYAIGQLAFGMLADWWGRRPSVLFGLALFIAGSVLAVVAPSFEVLMIGRAIQGFAIGSCQVVARAVLVDRLKGDRFRVAIVYLSLAFGLGPVIAPYIGGHVQEWAGWRWNFVVYCGYGLVVLSFAFAGLRETLRPELRRTPRQTIAGYREILSDPHFLSAVAMLGMSFSAFLMWNVIGPYIVQFRLGHSASYFGSTALGVGLCYLGGTTLNRSLIRRYSGEQLMRGGIATFALGVACVASSGGELILPTALGGIMLIAFAQGFIFSNAMARSMALFPGRAGAAASLQGCLMLALGSIVSGVVSALPIETNAAIAVMFACLLGVTMVGFRQLHRLHPQVAR</sequence>
<feature type="transmembrane region" description="Helical" evidence="8">
    <location>
        <begin position="305"/>
        <end position="326"/>
    </location>
</feature>
<dbReference type="PATRIC" id="fig|292.27.peg.1349"/>
<feature type="transmembrane region" description="Helical" evidence="8">
    <location>
        <begin position="50"/>
        <end position="71"/>
    </location>
</feature>
<keyword evidence="6 8" id="KW-1133">Transmembrane helix</keyword>
<feature type="transmembrane region" description="Helical" evidence="8">
    <location>
        <begin position="338"/>
        <end position="361"/>
    </location>
</feature>
<evidence type="ECO:0000256" key="4">
    <source>
        <dbReference type="ARBA" id="ARBA00022475"/>
    </source>
</evidence>
<dbReference type="Gene3D" id="1.20.1720.10">
    <property type="entry name" value="Multidrug resistance protein D"/>
    <property type="match status" value="1"/>
</dbReference>
<name>A0A0J5X7H5_BURCE</name>
<feature type="transmembrane region" description="Helical" evidence="8">
    <location>
        <begin position="245"/>
        <end position="267"/>
    </location>
</feature>
<feature type="domain" description="Major facilitator superfamily (MFS) profile" evidence="9">
    <location>
        <begin position="11"/>
        <end position="395"/>
    </location>
</feature>
<accession>A0A0J5X7H5</accession>
<dbReference type="PROSITE" id="PS50850">
    <property type="entry name" value="MFS"/>
    <property type="match status" value="1"/>
</dbReference>
<dbReference type="PANTHER" id="PTHR23502">
    <property type="entry name" value="MAJOR FACILITATOR SUPERFAMILY"/>
    <property type="match status" value="1"/>
</dbReference>
<feature type="transmembrane region" description="Helical" evidence="8">
    <location>
        <begin position="78"/>
        <end position="96"/>
    </location>
</feature>
<dbReference type="RefSeq" id="WP_048244945.1">
    <property type="nucleotide sequence ID" value="NZ_LDWR01000014.1"/>
</dbReference>
<feature type="transmembrane region" description="Helical" evidence="8">
    <location>
        <begin position="367"/>
        <end position="387"/>
    </location>
</feature>
<feature type="transmembrane region" description="Helical" evidence="8">
    <location>
        <begin position="279"/>
        <end position="299"/>
    </location>
</feature>
<reference evidence="10 11" key="1">
    <citation type="submission" date="2015-05" db="EMBL/GenBank/DDBJ databases">
        <title>Draft genome of Burkholderia cepacia LK29.</title>
        <authorList>
            <person name="Chan X.Y."/>
        </authorList>
    </citation>
    <scope>NUCLEOTIDE SEQUENCE [LARGE SCALE GENOMIC DNA]</scope>
    <source>
        <strain evidence="10 11">LK29</strain>
    </source>
</reference>
<keyword evidence="5 8" id="KW-0812">Transmembrane</keyword>
<evidence type="ECO:0000256" key="2">
    <source>
        <dbReference type="ARBA" id="ARBA00006236"/>
    </source>
</evidence>
<dbReference type="GO" id="GO:0005886">
    <property type="term" value="C:plasma membrane"/>
    <property type="evidence" value="ECO:0007669"/>
    <property type="project" value="UniProtKB-SubCell"/>
</dbReference>
<gene>
    <name evidence="10" type="ORF">VL15_08785</name>
</gene>
<feature type="transmembrane region" description="Helical" evidence="8">
    <location>
        <begin position="213"/>
        <end position="233"/>
    </location>
</feature>
<dbReference type="SUPFAM" id="SSF103473">
    <property type="entry name" value="MFS general substrate transporter"/>
    <property type="match status" value="1"/>
</dbReference>
<dbReference type="Proteomes" id="UP000036338">
    <property type="component" value="Unassembled WGS sequence"/>
</dbReference>
<keyword evidence="3 8" id="KW-0813">Transport</keyword>
<feature type="transmembrane region" description="Helical" evidence="8">
    <location>
        <begin position="135"/>
        <end position="153"/>
    </location>
</feature>
<dbReference type="EMBL" id="LDWR01000014">
    <property type="protein sequence ID" value="KML60476.1"/>
    <property type="molecule type" value="Genomic_DNA"/>
</dbReference>
<dbReference type="InterPro" id="IPR011701">
    <property type="entry name" value="MFS"/>
</dbReference>
<proteinExistence type="inferred from homology"/>
<dbReference type="InterPro" id="IPR020846">
    <property type="entry name" value="MFS_dom"/>
</dbReference>
<evidence type="ECO:0000313" key="11">
    <source>
        <dbReference type="Proteomes" id="UP000036338"/>
    </source>
</evidence>
<comment type="subcellular location">
    <subcellularLocation>
        <location evidence="8">Cell inner membrane</location>
        <topology evidence="8">Multi-pass membrane protein</topology>
    </subcellularLocation>
    <subcellularLocation>
        <location evidence="1">Cell membrane</location>
        <topology evidence="1">Multi-pass membrane protein</topology>
    </subcellularLocation>
</comment>
<keyword evidence="8" id="KW-0997">Cell inner membrane</keyword>
<dbReference type="Pfam" id="PF07690">
    <property type="entry name" value="MFS_1"/>
    <property type="match status" value="1"/>
</dbReference>
<dbReference type="GO" id="GO:1990961">
    <property type="term" value="P:xenobiotic detoxification by transmembrane export across the plasma membrane"/>
    <property type="evidence" value="ECO:0007669"/>
    <property type="project" value="InterPro"/>
</dbReference>
<evidence type="ECO:0000256" key="7">
    <source>
        <dbReference type="ARBA" id="ARBA00023136"/>
    </source>
</evidence>
<evidence type="ECO:0000313" key="10">
    <source>
        <dbReference type="EMBL" id="KML60476.1"/>
    </source>
</evidence>
<evidence type="ECO:0000256" key="5">
    <source>
        <dbReference type="ARBA" id="ARBA00022692"/>
    </source>
</evidence>
<evidence type="ECO:0000256" key="8">
    <source>
        <dbReference type="RuleBase" id="RU365088"/>
    </source>
</evidence>
<dbReference type="AlphaFoldDB" id="A0A0J5X7H5"/>
<comment type="caution">
    <text evidence="10">The sequence shown here is derived from an EMBL/GenBank/DDBJ whole genome shotgun (WGS) entry which is preliminary data.</text>
</comment>
<feature type="transmembrane region" description="Helical" evidence="8">
    <location>
        <begin position="12"/>
        <end position="30"/>
    </location>
</feature>
<dbReference type="PRINTS" id="PR01035">
    <property type="entry name" value="TCRTETA"/>
</dbReference>
<organism evidence="10 11">
    <name type="scientific">Burkholderia cepacia</name>
    <name type="common">Pseudomonas cepacia</name>
    <dbReference type="NCBI Taxonomy" id="292"/>
    <lineage>
        <taxon>Bacteria</taxon>
        <taxon>Pseudomonadati</taxon>
        <taxon>Pseudomonadota</taxon>
        <taxon>Betaproteobacteria</taxon>
        <taxon>Burkholderiales</taxon>
        <taxon>Burkholderiaceae</taxon>
        <taxon>Burkholderia</taxon>
        <taxon>Burkholderia cepacia complex</taxon>
    </lineage>
</organism>
<evidence type="ECO:0000259" key="9">
    <source>
        <dbReference type="PROSITE" id="PS50850"/>
    </source>
</evidence>
<evidence type="ECO:0000256" key="1">
    <source>
        <dbReference type="ARBA" id="ARBA00004651"/>
    </source>
</evidence>
<dbReference type="InterPro" id="IPR004812">
    <property type="entry name" value="Efflux_drug-R_Bcr/CmlA"/>
</dbReference>
<keyword evidence="7 8" id="KW-0472">Membrane</keyword>
<feature type="transmembrane region" description="Helical" evidence="8">
    <location>
        <begin position="102"/>
        <end position="123"/>
    </location>
</feature>